<protein>
    <submittedName>
        <fullName evidence="1">Uncharacterized protein</fullName>
    </submittedName>
</protein>
<reference evidence="1 2" key="1">
    <citation type="submission" date="2016-06" db="EMBL/GenBank/DDBJ databases">
        <title>Draft genome of Moraxella lacunata CCUG 57757A.</title>
        <authorList>
            <person name="Salva-Serra F."/>
            <person name="Engstrom-Jakobsson H."/>
            <person name="Thorell K."/>
            <person name="Gonzales-Siles L."/>
            <person name="Karlsson R."/>
            <person name="Boulund F."/>
            <person name="Engstrand L."/>
            <person name="Kristiansson E."/>
            <person name="Moore E."/>
        </authorList>
    </citation>
    <scope>NUCLEOTIDE SEQUENCE [LARGE SCALE GENOMIC DNA]</scope>
    <source>
        <strain evidence="1 2">CCUG 57757A</strain>
    </source>
</reference>
<name>A0A1B8Q2B1_MORLA</name>
<gene>
    <name evidence="1" type="ORF">A9309_06615</name>
</gene>
<dbReference type="AlphaFoldDB" id="A0A1B8Q2B1"/>
<dbReference type="RefSeq" id="WP_065256016.1">
    <property type="nucleotide sequence ID" value="NZ_JARDJM010000021.1"/>
</dbReference>
<evidence type="ECO:0000313" key="1">
    <source>
        <dbReference type="EMBL" id="OBX63050.1"/>
    </source>
</evidence>
<dbReference type="EMBL" id="LZMS01000056">
    <property type="protein sequence ID" value="OBX63050.1"/>
    <property type="molecule type" value="Genomic_DNA"/>
</dbReference>
<dbReference type="Pfam" id="PF20701">
    <property type="entry name" value="HetE-N"/>
    <property type="match status" value="1"/>
</dbReference>
<accession>A0A1B8Q2B1</accession>
<evidence type="ECO:0000313" key="2">
    <source>
        <dbReference type="Proteomes" id="UP000092607"/>
    </source>
</evidence>
<dbReference type="Proteomes" id="UP000092607">
    <property type="component" value="Unassembled WGS sequence"/>
</dbReference>
<proteinExistence type="predicted"/>
<organism evidence="1 2">
    <name type="scientific">Moraxella lacunata</name>
    <dbReference type="NCBI Taxonomy" id="477"/>
    <lineage>
        <taxon>Bacteria</taxon>
        <taxon>Pseudomonadati</taxon>
        <taxon>Pseudomonadota</taxon>
        <taxon>Gammaproteobacteria</taxon>
        <taxon>Moraxellales</taxon>
        <taxon>Moraxellaceae</taxon>
        <taxon>Moraxella</taxon>
    </lineage>
</organism>
<sequence>MDFDFLSGAIVSGVMYDYFKEGITLSARKIKEFFQENLYELPDEQARLIFAKSQDIPTSPLSISKEDFISQYANYFELNTADNSTNQTNIGNNNTNIVANNSPITFNQHIQKKRKTKPIN</sequence>
<comment type="caution">
    <text evidence="1">The sequence shown here is derived from an EMBL/GenBank/DDBJ whole genome shotgun (WGS) entry which is preliminary data.</text>
</comment>